<organism evidence="4 5">
    <name type="scientific">Cirrhinus mrigala</name>
    <name type="common">Mrigala</name>
    <dbReference type="NCBI Taxonomy" id="683832"/>
    <lineage>
        <taxon>Eukaryota</taxon>
        <taxon>Metazoa</taxon>
        <taxon>Chordata</taxon>
        <taxon>Craniata</taxon>
        <taxon>Vertebrata</taxon>
        <taxon>Euteleostomi</taxon>
        <taxon>Actinopterygii</taxon>
        <taxon>Neopterygii</taxon>
        <taxon>Teleostei</taxon>
        <taxon>Ostariophysi</taxon>
        <taxon>Cypriniformes</taxon>
        <taxon>Cyprinidae</taxon>
        <taxon>Labeoninae</taxon>
        <taxon>Labeonini</taxon>
        <taxon>Cirrhinus</taxon>
    </lineage>
</organism>
<feature type="non-terminal residue" evidence="4">
    <location>
        <position position="1"/>
    </location>
</feature>
<dbReference type="GO" id="GO:0004523">
    <property type="term" value="F:RNA-DNA hybrid ribonuclease activity"/>
    <property type="evidence" value="ECO:0007669"/>
    <property type="project" value="UniProtKB-EC"/>
</dbReference>
<dbReference type="SUPFAM" id="SSF56672">
    <property type="entry name" value="DNA/RNA polymerases"/>
    <property type="match status" value="1"/>
</dbReference>
<dbReference type="EMBL" id="JAMKFB020000003">
    <property type="protein sequence ID" value="KAL0196868.1"/>
    <property type="molecule type" value="Genomic_DNA"/>
</dbReference>
<dbReference type="Gene3D" id="3.30.70.270">
    <property type="match status" value="1"/>
</dbReference>
<keyword evidence="5" id="KW-1185">Reference proteome</keyword>
<evidence type="ECO:0000259" key="3">
    <source>
        <dbReference type="PROSITE" id="PS50878"/>
    </source>
</evidence>
<dbReference type="InterPro" id="IPR000477">
    <property type="entry name" value="RT_dom"/>
</dbReference>
<dbReference type="AlphaFoldDB" id="A0ABD0REB5"/>
<dbReference type="InterPro" id="IPR043128">
    <property type="entry name" value="Rev_trsase/Diguanyl_cyclase"/>
</dbReference>
<protein>
    <recommendedName>
        <fullName evidence="2">ribonuclease H</fullName>
        <ecNumber evidence="2">3.1.26.4</ecNumber>
    </recommendedName>
</protein>
<feature type="domain" description="Reverse transcriptase" evidence="3">
    <location>
        <begin position="1"/>
        <end position="139"/>
    </location>
</feature>
<reference evidence="4 5" key="1">
    <citation type="submission" date="2024-05" db="EMBL/GenBank/DDBJ databases">
        <title>Genome sequencing and assembly of Indian major carp, Cirrhinus mrigala (Hamilton, 1822).</title>
        <authorList>
            <person name="Mohindra V."/>
            <person name="Chowdhury L.M."/>
            <person name="Lal K."/>
            <person name="Jena J.K."/>
        </authorList>
    </citation>
    <scope>NUCLEOTIDE SEQUENCE [LARGE SCALE GENOMIC DNA]</scope>
    <source>
        <strain evidence="4">CM1030</strain>
        <tissue evidence="4">Blood</tissue>
    </source>
</reference>
<evidence type="ECO:0000256" key="2">
    <source>
        <dbReference type="ARBA" id="ARBA00012180"/>
    </source>
</evidence>
<comment type="similarity">
    <text evidence="1">Belongs to the beta type-B retroviral polymerase family. HERV class-II K(HML-2) pol subfamily.</text>
</comment>
<dbReference type="Pfam" id="PF00078">
    <property type="entry name" value="RVT_1"/>
    <property type="match status" value="1"/>
</dbReference>
<sequence>SDPSTRGPVELPKDGVSSFCGESNVSFGAPEEDRMGLHPFLRFAFEGRAYQYKVLHFGLALSPHVFTKLREGALSPLWERGIRILNYLEDWLIIAHSRDLLCEHRDLVLRHLGHLGIQVNWEKSKLSPVQSISFLGMELDAVDMSAHLTDERVQSVLNCLNLFRHKTA</sequence>
<evidence type="ECO:0000313" key="5">
    <source>
        <dbReference type="Proteomes" id="UP001529510"/>
    </source>
</evidence>
<dbReference type="Proteomes" id="UP001529510">
    <property type="component" value="Unassembled WGS sequence"/>
</dbReference>
<dbReference type="InterPro" id="IPR043502">
    <property type="entry name" value="DNA/RNA_pol_sf"/>
</dbReference>
<evidence type="ECO:0000256" key="1">
    <source>
        <dbReference type="ARBA" id="ARBA00010879"/>
    </source>
</evidence>
<comment type="caution">
    <text evidence="4">The sequence shown here is derived from an EMBL/GenBank/DDBJ whole genome shotgun (WGS) entry which is preliminary data.</text>
</comment>
<dbReference type="EC" id="3.1.26.4" evidence="2"/>
<evidence type="ECO:0000313" key="4">
    <source>
        <dbReference type="EMBL" id="KAL0196868.1"/>
    </source>
</evidence>
<proteinExistence type="inferred from homology"/>
<accession>A0ABD0REB5</accession>
<dbReference type="CDD" id="cd03714">
    <property type="entry name" value="RT_DIRS1"/>
    <property type="match status" value="1"/>
</dbReference>
<gene>
    <name evidence="4" type="ORF">M9458_005408</name>
</gene>
<name>A0ABD0REB5_CIRMR</name>
<dbReference type="InterPro" id="IPR052055">
    <property type="entry name" value="Hepadnavirus_pol/RT"/>
</dbReference>
<feature type="non-terminal residue" evidence="4">
    <location>
        <position position="168"/>
    </location>
</feature>
<dbReference type="PROSITE" id="PS50878">
    <property type="entry name" value="RT_POL"/>
    <property type="match status" value="1"/>
</dbReference>
<dbReference type="PANTHER" id="PTHR33050">
    <property type="entry name" value="REVERSE TRANSCRIPTASE DOMAIN-CONTAINING PROTEIN"/>
    <property type="match status" value="1"/>
</dbReference>
<dbReference type="PANTHER" id="PTHR33050:SF7">
    <property type="entry name" value="RIBONUCLEASE H"/>
    <property type="match status" value="1"/>
</dbReference>